<evidence type="ECO:0000313" key="2">
    <source>
        <dbReference type="EMBL" id="EWH10085.1"/>
    </source>
</evidence>
<gene>
    <name evidence="2" type="ORF">DS2_09842</name>
</gene>
<feature type="transmembrane region" description="Helical" evidence="1">
    <location>
        <begin position="12"/>
        <end position="36"/>
    </location>
</feature>
<dbReference type="STRING" id="1328313.DS2_09842"/>
<dbReference type="EMBL" id="ARZY01000016">
    <property type="protein sequence ID" value="EWH10085.1"/>
    <property type="molecule type" value="Genomic_DNA"/>
</dbReference>
<sequence length="152" mass="17322">MARILQKNSERLVVTAFPKCISLIAIAFLLLFWGAALFGDKDLKVEDYVIFNGVCLVVLAIQRSRKTIFDKHNKTVVLHSRFLWIKSENWFSLKDVRGVEMVYGKGGRYARGGAVYLLVKDQRKAIVDSDICFGNAERNVGIKQQIAEWLEL</sequence>
<dbReference type="OrthoDB" id="6385674at2"/>
<name>W7QXT1_9ALTE</name>
<dbReference type="RefSeq" id="WP_035014573.1">
    <property type="nucleotide sequence ID" value="NZ_ARZY01000016.1"/>
</dbReference>
<organism evidence="2 3">
    <name type="scientific">Catenovulum agarivorans DS-2</name>
    <dbReference type="NCBI Taxonomy" id="1328313"/>
    <lineage>
        <taxon>Bacteria</taxon>
        <taxon>Pseudomonadati</taxon>
        <taxon>Pseudomonadota</taxon>
        <taxon>Gammaproteobacteria</taxon>
        <taxon>Alteromonadales</taxon>
        <taxon>Alteromonadaceae</taxon>
        <taxon>Catenovulum</taxon>
    </lineage>
</organism>
<feature type="transmembrane region" description="Helical" evidence="1">
    <location>
        <begin position="48"/>
        <end position="64"/>
    </location>
</feature>
<keyword evidence="1" id="KW-0472">Membrane</keyword>
<keyword evidence="1" id="KW-1133">Transmembrane helix</keyword>
<evidence type="ECO:0000256" key="1">
    <source>
        <dbReference type="SAM" id="Phobius"/>
    </source>
</evidence>
<reference evidence="2 3" key="1">
    <citation type="journal article" date="2014" name="Genome Announc.">
        <title>Draft Genome Sequence of the Agar-Degrading Bacterium Catenovulum sp. Strain DS-2, Isolated from Intestines of Haliotis diversicolor.</title>
        <authorList>
            <person name="Shan D."/>
            <person name="Li X."/>
            <person name="Gu Z."/>
            <person name="Wei G."/>
            <person name="Gao Z."/>
            <person name="Shao Z."/>
        </authorList>
    </citation>
    <scope>NUCLEOTIDE SEQUENCE [LARGE SCALE GENOMIC DNA]</scope>
    <source>
        <strain evidence="2 3">DS-2</strain>
    </source>
</reference>
<proteinExistence type="predicted"/>
<keyword evidence="1" id="KW-0812">Transmembrane</keyword>
<evidence type="ECO:0000313" key="3">
    <source>
        <dbReference type="Proteomes" id="UP000019276"/>
    </source>
</evidence>
<comment type="caution">
    <text evidence="2">The sequence shown here is derived from an EMBL/GenBank/DDBJ whole genome shotgun (WGS) entry which is preliminary data.</text>
</comment>
<dbReference type="Proteomes" id="UP000019276">
    <property type="component" value="Unassembled WGS sequence"/>
</dbReference>
<dbReference type="AlphaFoldDB" id="W7QXT1"/>
<keyword evidence="3" id="KW-1185">Reference proteome</keyword>
<accession>W7QXT1</accession>
<protein>
    <submittedName>
        <fullName evidence="2">Uncharacterized protein</fullName>
    </submittedName>
</protein>